<dbReference type="OrthoDB" id="9855131at2"/>
<organism evidence="10 11">
    <name type="scientific">Kutzneria buriramensis</name>
    <dbReference type="NCBI Taxonomy" id="1045776"/>
    <lineage>
        <taxon>Bacteria</taxon>
        <taxon>Bacillati</taxon>
        <taxon>Actinomycetota</taxon>
        <taxon>Actinomycetes</taxon>
        <taxon>Pseudonocardiales</taxon>
        <taxon>Pseudonocardiaceae</taxon>
        <taxon>Kutzneria</taxon>
    </lineage>
</organism>
<feature type="transmembrane region" description="Helical" evidence="8">
    <location>
        <begin position="31"/>
        <end position="50"/>
    </location>
</feature>
<evidence type="ECO:0000256" key="5">
    <source>
        <dbReference type="ARBA" id="ARBA00022989"/>
    </source>
</evidence>
<feature type="transmembrane region" description="Helical" evidence="8">
    <location>
        <begin position="132"/>
        <end position="152"/>
    </location>
</feature>
<sequence>MTEPTIPTGLLAARDQVRDELRRADSKATTLLSLVGAALAGIIALTGRSLPPVATVALWTSALPIGLSVLLLLAALRPNLNGAAPGSWLHSLTSEPYELLKYYKTAHPVDVVYDVRSLAQIACRKFIRIRRAVNLLVLGLVVLAVALVTAMVPF</sequence>
<name>A0A3E0IA72_9PSEU</name>
<keyword evidence="7 8" id="KW-0472">Membrane</keyword>
<evidence type="ECO:0000256" key="8">
    <source>
        <dbReference type="SAM" id="Phobius"/>
    </source>
</evidence>
<dbReference type="Proteomes" id="UP000256269">
    <property type="component" value="Unassembled WGS sequence"/>
</dbReference>
<reference evidence="10 11" key="1">
    <citation type="submission" date="2018-08" db="EMBL/GenBank/DDBJ databases">
        <title>Genomic Encyclopedia of Archaeal and Bacterial Type Strains, Phase II (KMG-II): from individual species to whole genera.</title>
        <authorList>
            <person name="Goeker M."/>
        </authorList>
    </citation>
    <scope>NUCLEOTIDE SEQUENCE [LARGE SCALE GENOMIC DNA]</scope>
    <source>
        <strain evidence="10 11">DSM 45791</strain>
    </source>
</reference>
<evidence type="ECO:0000313" key="11">
    <source>
        <dbReference type="Proteomes" id="UP000256269"/>
    </source>
</evidence>
<dbReference type="EMBL" id="QUNO01000001">
    <property type="protein sequence ID" value="REH55446.1"/>
    <property type="molecule type" value="Genomic_DNA"/>
</dbReference>
<dbReference type="Pfam" id="PF18967">
    <property type="entry name" value="PycTM"/>
    <property type="match status" value="1"/>
</dbReference>
<comment type="caution">
    <text evidence="10">The sequence shown here is derived from an EMBL/GenBank/DDBJ whole genome shotgun (WGS) entry which is preliminary data.</text>
</comment>
<dbReference type="GO" id="GO:0005886">
    <property type="term" value="C:plasma membrane"/>
    <property type="evidence" value="ECO:0007669"/>
    <property type="project" value="UniProtKB-SubCell"/>
</dbReference>
<evidence type="ECO:0000259" key="9">
    <source>
        <dbReference type="Pfam" id="PF18967"/>
    </source>
</evidence>
<keyword evidence="4" id="KW-0547">Nucleotide-binding</keyword>
<gene>
    <name evidence="10" type="ORF">BCF44_101467</name>
</gene>
<evidence type="ECO:0000256" key="3">
    <source>
        <dbReference type="ARBA" id="ARBA00022692"/>
    </source>
</evidence>
<feature type="domain" description="Pycsar effector protein" evidence="9">
    <location>
        <begin position="10"/>
        <end position="149"/>
    </location>
</feature>
<feature type="transmembrane region" description="Helical" evidence="8">
    <location>
        <begin position="56"/>
        <end position="76"/>
    </location>
</feature>
<keyword evidence="5 8" id="KW-1133">Transmembrane helix</keyword>
<keyword evidence="11" id="KW-1185">Reference proteome</keyword>
<dbReference type="RefSeq" id="WP_116172361.1">
    <property type="nucleotide sequence ID" value="NZ_CP144375.1"/>
</dbReference>
<evidence type="ECO:0000256" key="2">
    <source>
        <dbReference type="ARBA" id="ARBA00022475"/>
    </source>
</evidence>
<keyword evidence="2" id="KW-1003">Cell membrane</keyword>
<dbReference type="GO" id="GO:0000166">
    <property type="term" value="F:nucleotide binding"/>
    <property type="evidence" value="ECO:0007669"/>
    <property type="project" value="UniProtKB-KW"/>
</dbReference>
<evidence type="ECO:0000256" key="6">
    <source>
        <dbReference type="ARBA" id="ARBA00023118"/>
    </source>
</evidence>
<proteinExistence type="predicted"/>
<accession>A0A3E0IA72</accession>
<evidence type="ECO:0000256" key="4">
    <source>
        <dbReference type="ARBA" id="ARBA00022741"/>
    </source>
</evidence>
<dbReference type="AlphaFoldDB" id="A0A3E0IA72"/>
<dbReference type="GO" id="GO:0051607">
    <property type="term" value="P:defense response to virus"/>
    <property type="evidence" value="ECO:0007669"/>
    <property type="project" value="UniProtKB-KW"/>
</dbReference>
<evidence type="ECO:0000256" key="1">
    <source>
        <dbReference type="ARBA" id="ARBA00004236"/>
    </source>
</evidence>
<keyword evidence="3 8" id="KW-0812">Transmembrane</keyword>
<evidence type="ECO:0000256" key="7">
    <source>
        <dbReference type="ARBA" id="ARBA00023136"/>
    </source>
</evidence>
<protein>
    <recommendedName>
        <fullName evidence="9">Pycsar effector protein domain-containing protein</fullName>
    </recommendedName>
</protein>
<comment type="subcellular location">
    <subcellularLocation>
        <location evidence="1">Cell membrane</location>
    </subcellularLocation>
</comment>
<dbReference type="InterPro" id="IPR043760">
    <property type="entry name" value="PycTM_dom"/>
</dbReference>
<evidence type="ECO:0000313" key="10">
    <source>
        <dbReference type="EMBL" id="REH55446.1"/>
    </source>
</evidence>
<keyword evidence="6" id="KW-0051">Antiviral defense</keyword>